<dbReference type="Proteomes" id="UP000470302">
    <property type="component" value="Unassembled WGS sequence"/>
</dbReference>
<accession>A0A845GAF8</accession>
<keyword evidence="1" id="KW-1133">Transmembrane helix</keyword>
<dbReference type="EMBL" id="WWCW01000117">
    <property type="protein sequence ID" value="MYM90385.1"/>
    <property type="molecule type" value="Genomic_DNA"/>
</dbReference>
<comment type="caution">
    <text evidence="2">The sequence shown here is derived from an EMBL/GenBank/DDBJ whole genome shotgun (WGS) entry which is preliminary data.</text>
</comment>
<dbReference type="InterPro" id="IPR014717">
    <property type="entry name" value="Transl_elong_EF1B/ribsomal_bS6"/>
</dbReference>
<proteinExistence type="predicted"/>
<evidence type="ECO:0008006" key="4">
    <source>
        <dbReference type="Google" id="ProtNLM"/>
    </source>
</evidence>
<gene>
    <name evidence="2" type="ORF">GTP91_24835</name>
</gene>
<sequence length="190" mass="21043">MSALGRISVQRGAALAWRMKQAVQRVGAPGMVAIVLATACSIAYLFTLQPLLAEIAVTRAQWRLVSNRTVAPPMANASLDGMSAFYASVPEIDEQFSLMARLHRAASTQGLLLEHGDYQFVPELATPLIRYEIELPVRGEYTQVRRFISAAMRDMPTLALKGVSFSRQKSDDPQLNAKISFVLYLKKDRT</sequence>
<evidence type="ECO:0000256" key="1">
    <source>
        <dbReference type="SAM" id="Phobius"/>
    </source>
</evidence>
<name>A0A845GAF8_9BURK</name>
<dbReference type="RefSeq" id="WP_161099182.1">
    <property type="nucleotide sequence ID" value="NZ_WWCW01000117.1"/>
</dbReference>
<protein>
    <recommendedName>
        <fullName evidence="4">Type 4a pilus biogenesis protein PilO</fullName>
    </recommendedName>
</protein>
<evidence type="ECO:0000313" key="2">
    <source>
        <dbReference type="EMBL" id="MYM90385.1"/>
    </source>
</evidence>
<feature type="transmembrane region" description="Helical" evidence="1">
    <location>
        <begin position="26"/>
        <end position="46"/>
    </location>
</feature>
<dbReference type="AlphaFoldDB" id="A0A845GAF8"/>
<dbReference type="Gene3D" id="3.30.70.60">
    <property type="match status" value="1"/>
</dbReference>
<organism evidence="2 3">
    <name type="scientific">Duganella vulcania</name>
    <dbReference type="NCBI Taxonomy" id="2692166"/>
    <lineage>
        <taxon>Bacteria</taxon>
        <taxon>Pseudomonadati</taxon>
        <taxon>Pseudomonadota</taxon>
        <taxon>Betaproteobacteria</taxon>
        <taxon>Burkholderiales</taxon>
        <taxon>Oxalobacteraceae</taxon>
        <taxon>Telluria group</taxon>
        <taxon>Duganella</taxon>
    </lineage>
</organism>
<reference evidence="2 3" key="1">
    <citation type="submission" date="2020-01" db="EMBL/GenBank/DDBJ databases">
        <title>Novel species isolated from a subtropical stream in China.</title>
        <authorList>
            <person name="Lu H."/>
        </authorList>
    </citation>
    <scope>NUCLEOTIDE SEQUENCE [LARGE SCALE GENOMIC DNA]</scope>
    <source>
        <strain evidence="2 3">FT82W</strain>
    </source>
</reference>
<keyword evidence="1" id="KW-0812">Transmembrane</keyword>
<keyword evidence="1" id="KW-0472">Membrane</keyword>
<evidence type="ECO:0000313" key="3">
    <source>
        <dbReference type="Proteomes" id="UP000470302"/>
    </source>
</evidence>